<evidence type="ECO:0000313" key="2">
    <source>
        <dbReference type="EMBL" id="TNC75583.1"/>
    </source>
</evidence>
<gene>
    <name evidence="2" type="ORF">FHI69_18335</name>
</gene>
<protein>
    <submittedName>
        <fullName evidence="2">Uncharacterized protein</fullName>
    </submittedName>
</protein>
<evidence type="ECO:0000256" key="1">
    <source>
        <dbReference type="SAM" id="SignalP"/>
    </source>
</evidence>
<dbReference type="EMBL" id="VDGE01000007">
    <property type="protein sequence ID" value="TNC75583.1"/>
    <property type="molecule type" value="Genomic_DNA"/>
</dbReference>
<proteinExistence type="predicted"/>
<accession>A0A5C4NM26</accession>
<dbReference type="Proteomes" id="UP000305681">
    <property type="component" value="Unassembled WGS sequence"/>
</dbReference>
<evidence type="ECO:0000313" key="3">
    <source>
        <dbReference type="Proteomes" id="UP000305681"/>
    </source>
</evidence>
<comment type="caution">
    <text evidence="2">The sequence shown here is derived from an EMBL/GenBank/DDBJ whole genome shotgun (WGS) entry which is preliminary data.</text>
</comment>
<name>A0A5C4NM26_9BURK</name>
<dbReference type="AlphaFoldDB" id="A0A5C4NM26"/>
<dbReference type="RefSeq" id="WP_139091545.1">
    <property type="nucleotide sequence ID" value="NZ_VDGE01000007.1"/>
</dbReference>
<keyword evidence="1" id="KW-0732">Signal</keyword>
<feature type="chain" id="PRO_5022884587" evidence="1">
    <location>
        <begin position="22"/>
        <end position="201"/>
    </location>
</feature>
<organism evidence="2 3">
    <name type="scientific">Janthinobacterium lividum</name>
    <dbReference type="NCBI Taxonomy" id="29581"/>
    <lineage>
        <taxon>Bacteria</taxon>
        <taxon>Pseudomonadati</taxon>
        <taxon>Pseudomonadota</taxon>
        <taxon>Betaproteobacteria</taxon>
        <taxon>Burkholderiales</taxon>
        <taxon>Oxalobacteraceae</taxon>
        <taxon>Janthinobacterium</taxon>
    </lineage>
</organism>
<feature type="signal peptide" evidence="1">
    <location>
        <begin position="1"/>
        <end position="21"/>
    </location>
</feature>
<reference evidence="2 3" key="1">
    <citation type="submission" date="2019-06" db="EMBL/GenBank/DDBJ databases">
        <title>Genome sequence of Janthinobacterium lividum UCD_MED1.</title>
        <authorList>
            <person name="De Leon M.E."/>
            <person name="Jospin G."/>
        </authorList>
    </citation>
    <scope>NUCLEOTIDE SEQUENCE [LARGE SCALE GENOMIC DNA]</scope>
    <source>
        <strain evidence="2 3">UCD_MED1</strain>
    </source>
</reference>
<sequence>MNLFKSSTFALALSLSVPALAQTTAIPIYMLLQPLVENDANGVDICGVDATAAVVIDKKLETYAFQFYVSASTFSGHIDAGQLSEPNAPKTAGKQKALPRPTGFWIARKDSGEALHARDIKASSKPGHMAGTADLIPASKQLMNLIEGEEMQISIEYPNQRSKTIIQFSQKLADEDHDAMLSCVKDQMVSIRREYEAHKQK</sequence>